<keyword evidence="1" id="KW-0812">Transmembrane</keyword>
<sequence length="235" mass="26023">MEGLFILLFVICLIAVIIGLISPNVVVRWGTQEEKTRKNVLKYYGIGMLLFFVLTGVFSGNSDQNIEQDKHVPSGITAEKATDNKDQSVAMVISKIEALGDINAITLEQSEDVKAVRAAYELLDSEQKSFVTNLTSLNWAEEKLVSLQAERDKEAAVQAQAKAEQELAIQQAAAEKQESAELETVQVQDNYTVYITETGEKYHRDGCQYLRQSKISVSKSDAINLGKTPCSRCNP</sequence>
<dbReference type="KEGG" id="abut:Ami103574_10345"/>
<keyword evidence="1" id="KW-0472">Membrane</keyword>
<feature type="transmembrane region" description="Helical" evidence="1">
    <location>
        <begin position="6"/>
        <end position="29"/>
    </location>
</feature>
<dbReference type="RefSeq" id="WP_163064717.1">
    <property type="nucleotide sequence ID" value="NZ_CP048649.1"/>
</dbReference>
<dbReference type="Proteomes" id="UP000466848">
    <property type="component" value="Chromosome"/>
</dbReference>
<evidence type="ECO:0000313" key="2">
    <source>
        <dbReference type="EMBL" id="QIB67795.1"/>
    </source>
</evidence>
<organism evidence="2 3">
    <name type="scientific">Aminipila butyrica</name>
    <dbReference type="NCBI Taxonomy" id="433296"/>
    <lineage>
        <taxon>Bacteria</taxon>
        <taxon>Bacillati</taxon>
        <taxon>Bacillota</taxon>
        <taxon>Clostridia</taxon>
        <taxon>Peptostreptococcales</taxon>
        <taxon>Anaerovoracaceae</taxon>
        <taxon>Aminipila</taxon>
    </lineage>
</organism>
<feature type="transmembrane region" description="Helical" evidence="1">
    <location>
        <begin position="41"/>
        <end position="60"/>
    </location>
</feature>
<keyword evidence="3" id="KW-1185">Reference proteome</keyword>
<accession>A0A858BRQ7</accession>
<name>A0A858BRQ7_9FIRM</name>
<evidence type="ECO:0000313" key="3">
    <source>
        <dbReference type="Proteomes" id="UP000466848"/>
    </source>
</evidence>
<gene>
    <name evidence="2" type="ORF">Ami103574_10345</name>
</gene>
<keyword evidence="1" id="KW-1133">Transmembrane helix</keyword>
<protein>
    <submittedName>
        <fullName evidence="2">Uncharacterized protein</fullName>
    </submittedName>
</protein>
<evidence type="ECO:0000256" key="1">
    <source>
        <dbReference type="SAM" id="Phobius"/>
    </source>
</evidence>
<reference evidence="2 3" key="1">
    <citation type="submission" date="2020-02" db="EMBL/GenBank/DDBJ databases">
        <authorList>
            <person name="Kim Y.B."/>
            <person name="Roh S.W."/>
        </authorList>
    </citation>
    <scope>NUCLEOTIDE SEQUENCE [LARGE SCALE GENOMIC DNA]</scope>
    <source>
        <strain evidence="2 3">DSM 103574</strain>
    </source>
</reference>
<proteinExistence type="predicted"/>
<dbReference type="EMBL" id="CP048649">
    <property type="protein sequence ID" value="QIB67795.1"/>
    <property type="molecule type" value="Genomic_DNA"/>
</dbReference>
<dbReference type="AlphaFoldDB" id="A0A858BRQ7"/>